<dbReference type="EMBL" id="JAAWWB010000019">
    <property type="protein sequence ID" value="KAG6760159.1"/>
    <property type="molecule type" value="Genomic_DNA"/>
</dbReference>
<name>A0A8X8CNB7_POPTO</name>
<dbReference type="CDD" id="cd00010">
    <property type="entry name" value="AAI_LTSS"/>
    <property type="match status" value="1"/>
</dbReference>
<dbReference type="InterPro" id="IPR016140">
    <property type="entry name" value="Bifunc_inhib/LTP/seed_store"/>
</dbReference>
<dbReference type="AlphaFoldDB" id="A0A8X8CNB7"/>
<dbReference type="SMART" id="SM00499">
    <property type="entry name" value="AAI"/>
    <property type="match status" value="1"/>
</dbReference>
<dbReference type="Proteomes" id="UP000886885">
    <property type="component" value="Chromosome 10A"/>
</dbReference>
<proteinExistence type="predicted"/>
<reference evidence="3" key="1">
    <citation type="journal article" date="2020" name="bioRxiv">
        <title>Hybrid origin of Populus tomentosa Carr. identified through genome sequencing and phylogenomic analysis.</title>
        <authorList>
            <person name="An X."/>
            <person name="Gao K."/>
            <person name="Chen Z."/>
            <person name="Li J."/>
            <person name="Yang X."/>
            <person name="Yang X."/>
            <person name="Zhou J."/>
            <person name="Guo T."/>
            <person name="Zhao T."/>
            <person name="Huang S."/>
            <person name="Miao D."/>
            <person name="Khan W.U."/>
            <person name="Rao P."/>
            <person name="Ye M."/>
            <person name="Lei B."/>
            <person name="Liao W."/>
            <person name="Wang J."/>
            <person name="Ji L."/>
            <person name="Li Y."/>
            <person name="Guo B."/>
            <person name="Mustafa N.S."/>
            <person name="Li S."/>
            <person name="Yun Q."/>
            <person name="Keller S.R."/>
            <person name="Mao J."/>
            <person name="Zhang R."/>
            <person name="Strauss S.H."/>
        </authorList>
    </citation>
    <scope>NUCLEOTIDE SEQUENCE</scope>
    <source>
        <strain evidence="3">GM15</strain>
        <tissue evidence="3">Leaf</tissue>
    </source>
</reference>
<comment type="caution">
    <text evidence="3">The sequence shown here is derived from an EMBL/GenBank/DDBJ whole genome shotgun (WGS) entry which is preliminary data.</text>
</comment>
<gene>
    <name evidence="3" type="ORF">POTOM_036662</name>
</gene>
<protein>
    <recommendedName>
        <fullName evidence="2">Bifunctional inhibitor/plant lipid transfer protein/seed storage helical domain-containing protein</fullName>
    </recommendedName>
</protein>
<keyword evidence="1" id="KW-1133">Transmembrane helix</keyword>
<feature type="transmembrane region" description="Helical" evidence="1">
    <location>
        <begin position="161"/>
        <end position="184"/>
    </location>
</feature>
<dbReference type="PANTHER" id="PTHR33430">
    <property type="entry name" value="MATERNAL EFFECT EMBRYO ARREST PROTEIN"/>
    <property type="match status" value="1"/>
</dbReference>
<evidence type="ECO:0000313" key="4">
    <source>
        <dbReference type="Proteomes" id="UP000886885"/>
    </source>
</evidence>
<organism evidence="3 4">
    <name type="scientific">Populus tomentosa</name>
    <name type="common">Chinese white poplar</name>
    <dbReference type="NCBI Taxonomy" id="118781"/>
    <lineage>
        <taxon>Eukaryota</taxon>
        <taxon>Viridiplantae</taxon>
        <taxon>Streptophyta</taxon>
        <taxon>Embryophyta</taxon>
        <taxon>Tracheophyta</taxon>
        <taxon>Spermatophyta</taxon>
        <taxon>Magnoliopsida</taxon>
        <taxon>eudicotyledons</taxon>
        <taxon>Gunneridae</taxon>
        <taxon>Pentapetalae</taxon>
        <taxon>rosids</taxon>
        <taxon>fabids</taxon>
        <taxon>Malpighiales</taxon>
        <taxon>Salicaceae</taxon>
        <taxon>Saliceae</taxon>
        <taxon>Populus</taxon>
    </lineage>
</organism>
<keyword evidence="4" id="KW-1185">Reference proteome</keyword>
<dbReference type="PANTHER" id="PTHR33430:SF7">
    <property type="entry name" value="OS07G0240400 PROTEIN"/>
    <property type="match status" value="1"/>
</dbReference>
<evidence type="ECO:0000256" key="1">
    <source>
        <dbReference type="SAM" id="Phobius"/>
    </source>
</evidence>
<feature type="transmembrane region" description="Helical" evidence="1">
    <location>
        <begin position="120"/>
        <end position="141"/>
    </location>
</feature>
<feature type="domain" description="Bifunctional inhibitor/plant lipid transfer protein/seed storage helical" evidence="2">
    <location>
        <begin position="339"/>
        <end position="421"/>
    </location>
</feature>
<accession>A0A8X8CNB7</accession>
<evidence type="ECO:0000313" key="3">
    <source>
        <dbReference type="EMBL" id="KAG6760159.1"/>
    </source>
</evidence>
<keyword evidence="1" id="KW-0812">Transmembrane</keyword>
<dbReference type="OrthoDB" id="666653at2759"/>
<keyword evidence="1" id="KW-0472">Membrane</keyword>
<feature type="transmembrane region" description="Helical" evidence="1">
    <location>
        <begin position="68"/>
        <end position="88"/>
    </location>
</feature>
<dbReference type="Pfam" id="PF14368">
    <property type="entry name" value="LTP_2"/>
    <property type="match status" value="1"/>
</dbReference>
<evidence type="ECO:0000259" key="2">
    <source>
        <dbReference type="SMART" id="SM00499"/>
    </source>
</evidence>
<feature type="transmembrane region" description="Helical" evidence="1">
    <location>
        <begin position="12"/>
        <end position="30"/>
    </location>
</feature>
<sequence>MTTSIHITALDGIVNVNSLFTLAVFIGLAWNPNDPNNTLIGTNDPNNTLIGPNDISCSPSRKVAEDLIAFHVYSFSSFLFSSLIALALKQAIRVAKTSNHAHGNYLEAAELMLAHVNKNLIRVGMLVSGIGSVCGCVFLMLALVNVVQLKLGSLGCGDGHIYAAIVPLVILVPIALLIYVSIVLCDKNGGKCFGVVLAERGSRKAGGLMMVSENSPVIWDRQLVMILELLPDKMSCALVLMIAGVEGSVVRYGWGDGEGKMSWSVVSRWKSRSEGTTFREHLPSLAKIYQFGIQCGRSRALLVLCIEEMATPMKNICLVMFLATLSIALFNQVDGAGECGKTTTPDKEAFKLAPCASAAQDENASVSSQCCAQVKKIEQNPACLCAVMLSNTAKSSGIDPKIAMTIPKRCNIADRPVGYKCGGSLHFTLKNE</sequence>